<feature type="non-terminal residue" evidence="2">
    <location>
        <position position="247"/>
    </location>
</feature>
<sequence length="247" mass="23199">MTATRPYALPGANALSSQGALATLFGALGSSSTGNAVGGAAVAAVPTATAVAAAAKSSPAAAGGKSAAAATLPAPPAKTPAVGSAAAAAATGVSAPDEATHAPASAADTTTSRSAAPAILATESAVPAADRPMSVRGSRGSVDRGLMSNATLGTGTAAEDTSMAVTGDEIRNSFDDPRSSQPMVPTTSTHGSSTLPQQQAPADAAGAVLPSQPLTTASPSAAPLLGMGVVEAASVLPAATADAGFGQ</sequence>
<name>A0A8J4C3J2_9CHLO</name>
<evidence type="ECO:0000313" key="3">
    <source>
        <dbReference type="Proteomes" id="UP000747110"/>
    </source>
</evidence>
<feature type="compositionally biased region" description="Low complexity" evidence="1">
    <location>
        <begin position="94"/>
        <end position="118"/>
    </location>
</feature>
<accession>A0A8J4C3J2</accession>
<dbReference type="AlphaFoldDB" id="A0A8J4C3J2"/>
<proteinExistence type="predicted"/>
<protein>
    <submittedName>
        <fullName evidence="2">Uncharacterized protein</fullName>
    </submittedName>
</protein>
<evidence type="ECO:0000256" key="1">
    <source>
        <dbReference type="SAM" id="MobiDB-lite"/>
    </source>
</evidence>
<organism evidence="2 3">
    <name type="scientific">Volvox reticuliferus</name>
    <dbReference type="NCBI Taxonomy" id="1737510"/>
    <lineage>
        <taxon>Eukaryota</taxon>
        <taxon>Viridiplantae</taxon>
        <taxon>Chlorophyta</taxon>
        <taxon>core chlorophytes</taxon>
        <taxon>Chlorophyceae</taxon>
        <taxon>CS clade</taxon>
        <taxon>Chlamydomonadales</taxon>
        <taxon>Volvocaceae</taxon>
        <taxon>Volvox</taxon>
    </lineage>
</organism>
<evidence type="ECO:0000313" key="2">
    <source>
        <dbReference type="EMBL" id="GIL74826.1"/>
    </source>
</evidence>
<dbReference type="EMBL" id="BNCP01000006">
    <property type="protein sequence ID" value="GIL74826.1"/>
    <property type="molecule type" value="Genomic_DNA"/>
</dbReference>
<reference evidence="2" key="1">
    <citation type="journal article" date="2021" name="Proc. Natl. Acad. Sci. U.S.A.">
        <title>Three genomes in the algal genus Volvox reveal the fate of a haploid sex-determining region after a transition to homothallism.</title>
        <authorList>
            <person name="Yamamoto K."/>
            <person name="Hamaji T."/>
            <person name="Kawai-Toyooka H."/>
            <person name="Matsuzaki R."/>
            <person name="Takahashi F."/>
            <person name="Nishimura Y."/>
            <person name="Kawachi M."/>
            <person name="Noguchi H."/>
            <person name="Minakuchi Y."/>
            <person name="Umen J.G."/>
            <person name="Toyoda A."/>
            <person name="Nozaki H."/>
        </authorList>
    </citation>
    <scope>NUCLEOTIDE SEQUENCE</scope>
    <source>
        <strain evidence="2">NIES-3786</strain>
    </source>
</reference>
<comment type="caution">
    <text evidence="2">The sequence shown here is derived from an EMBL/GenBank/DDBJ whole genome shotgun (WGS) entry which is preliminary data.</text>
</comment>
<feature type="compositionally biased region" description="Low complexity" evidence="1">
    <location>
        <begin position="196"/>
        <end position="210"/>
    </location>
</feature>
<keyword evidence="3" id="KW-1185">Reference proteome</keyword>
<feature type="compositionally biased region" description="Basic and acidic residues" evidence="1">
    <location>
        <begin position="168"/>
        <end position="178"/>
    </location>
</feature>
<feature type="compositionally biased region" description="Polar residues" evidence="1">
    <location>
        <begin position="179"/>
        <end position="195"/>
    </location>
</feature>
<feature type="region of interest" description="Disordered" evidence="1">
    <location>
        <begin position="94"/>
        <end position="220"/>
    </location>
</feature>
<gene>
    <name evidence="2" type="ORF">Vretifemale_4630</name>
</gene>
<dbReference type="Proteomes" id="UP000747110">
    <property type="component" value="Unassembled WGS sequence"/>
</dbReference>